<proteinExistence type="predicted"/>
<keyword evidence="1" id="KW-1133">Transmembrane helix</keyword>
<evidence type="ECO:0000313" key="2">
    <source>
        <dbReference type="EMBL" id="CAB4136953.1"/>
    </source>
</evidence>
<keyword evidence="1" id="KW-0812">Transmembrane</keyword>
<name>A0A6J5LV35_9CAUD</name>
<feature type="transmembrane region" description="Helical" evidence="1">
    <location>
        <begin position="12"/>
        <end position="30"/>
    </location>
</feature>
<evidence type="ECO:0000256" key="1">
    <source>
        <dbReference type="SAM" id="Phobius"/>
    </source>
</evidence>
<keyword evidence="1" id="KW-0472">Membrane</keyword>
<protein>
    <submittedName>
        <fullName evidence="2">Uncharacterized protein</fullName>
    </submittedName>
</protein>
<gene>
    <name evidence="2" type="ORF">UFOVP315_13</name>
</gene>
<organism evidence="2">
    <name type="scientific">uncultured Caudovirales phage</name>
    <dbReference type="NCBI Taxonomy" id="2100421"/>
    <lineage>
        <taxon>Viruses</taxon>
        <taxon>Duplodnaviria</taxon>
        <taxon>Heunggongvirae</taxon>
        <taxon>Uroviricota</taxon>
        <taxon>Caudoviricetes</taxon>
        <taxon>Peduoviridae</taxon>
        <taxon>Maltschvirus</taxon>
        <taxon>Maltschvirus maltsch</taxon>
    </lineage>
</organism>
<dbReference type="EMBL" id="LR796327">
    <property type="protein sequence ID" value="CAB4136953.1"/>
    <property type="molecule type" value="Genomic_DNA"/>
</dbReference>
<accession>A0A6J5LV35</accession>
<reference evidence="2" key="1">
    <citation type="submission" date="2020-04" db="EMBL/GenBank/DDBJ databases">
        <authorList>
            <person name="Chiriac C."/>
            <person name="Salcher M."/>
            <person name="Ghai R."/>
            <person name="Kavagutti S V."/>
        </authorList>
    </citation>
    <scope>NUCLEOTIDE SEQUENCE</scope>
</reference>
<sequence length="110" mass="12687">MEKELANLLLNNGISAAFFLAVCFAIYKWAPPAFKYMTDMAERMTSELARSNEILRSTNELMEKHVAIFEGTERLWSEMRERLDRFYCPHSQSPNAPAFVKTNNQHSPLA</sequence>